<name>A0A402CQQ5_9BACT</name>
<accession>A0A402CQQ5</accession>
<dbReference type="EMBL" id="AP025739">
    <property type="protein sequence ID" value="BDI34466.1"/>
    <property type="molecule type" value="Genomic_DNA"/>
</dbReference>
<dbReference type="OrthoDB" id="177914at2"/>
<dbReference type="RefSeq" id="WP_119319828.1">
    <property type="nucleotide sequence ID" value="NZ_AP025739.1"/>
</dbReference>
<keyword evidence="2" id="KW-1185">Reference proteome</keyword>
<gene>
    <name evidence="1" type="ORF">CCAX7_65170</name>
</gene>
<sequence length="707" mass="77528">MNGSSWRILRAIVWKEWREHGKWALLAAAALTLGIAFNVTQSTPGYRYTAKPYDVFWTGVYSSVLFGSALTALLLGLVQIMPEKRRDQWAFLVHRPASPTLLFCGKVCAGLTLYLFAVVAPLLGVSIWAAIPGHLAAPFDPRLMLGGAAVILCGVNVYFGALIFALRSVRWFGSRSMPLFGAIVVYGMLLGEASEFWRTSALLLLLTAPMLLAAWGSFVAHDDETRRPRSGRIGLAYALLAGWGVICGSLFLGGYGAWNDAHTHRLISPVDQYGVLTSGRIVRAAYSPKSGAAANEVVVSGIYDLDERPIHADASDLRTPYPLTIFPGQYVNSPTEMSFLRPERYAYPIVTAPRQTPAPNLWFYIPASRRIEVYSQDARRLVREVGANGYVSAGRGRPAPFPDHPAMLTTFNVSYPGLYDRNLYVFSRQIYEMDAEEIDAETTSSDRQAVRTFLDKPTNEDILSVNTSQQLGDSYNTAYFITMKHSVRVANYAGKTLFDVPTPIGSSLEAVRLPETYQDTLRGQRGYRYFFWIWPTDANQLGGQPGEVREYSESGRLLHRTSLPSLAVSINPGPNSLIAYAGIVPIIGAIAMGIMQAGLSLPLTAAVSLGFGMLWGVLSWLTLRRAGLSKKQSAIGVVVGLVFGLLALLTMLSLYRWPARIACPACGRRRFITHELCEHCGAAFPGPARDGTEISEPVRLVLHTEAA</sequence>
<reference evidence="1 2" key="1">
    <citation type="journal article" date="2019" name="Int. J. Syst. Evol. Microbiol.">
        <title>Capsulimonas corticalis gen. nov., sp. nov., an aerobic capsulated bacterium, of a novel bacterial order, Capsulimonadales ord. nov., of the class Armatimonadia of the phylum Armatimonadetes.</title>
        <authorList>
            <person name="Li J."/>
            <person name="Kudo C."/>
            <person name="Tonouchi A."/>
        </authorList>
    </citation>
    <scope>NUCLEOTIDE SEQUENCE [LARGE SCALE GENOMIC DNA]</scope>
    <source>
        <strain evidence="1 2">AX-7</strain>
    </source>
</reference>
<evidence type="ECO:0000313" key="1">
    <source>
        <dbReference type="EMBL" id="BDI34466.1"/>
    </source>
</evidence>
<proteinExistence type="predicted"/>
<organism evidence="1 2">
    <name type="scientific">Capsulimonas corticalis</name>
    <dbReference type="NCBI Taxonomy" id="2219043"/>
    <lineage>
        <taxon>Bacteria</taxon>
        <taxon>Bacillati</taxon>
        <taxon>Armatimonadota</taxon>
        <taxon>Armatimonadia</taxon>
        <taxon>Capsulimonadales</taxon>
        <taxon>Capsulimonadaceae</taxon>
        <taxon>Capsulimonas</taxon>
    </lineage>
</organism>
<dbReference type="Proteomes" id="UP000287394">
    <property type="component" value="Chromosome"/>
</dbReference>
<protein>
    <submittedName>
        <fullName evidence="1">Uncharacterized protein</fullName>
    </submittedName>
</protein>
<evidence type="ECO:0000313" key="2">
    <source>
        <dbReference type="Proteomes" id="UP000287394"/>
    </source>
</evidence>
<dbReference type="AlphaFoldDB" id="A0A402CQQ5"/>
<dbReference type="KEGG" id="ccot:CCAX7_65170"/>